<sequence>MYLSFPHPLPHLFLCVFLVRLLPVRLRFASTSSSNLSVERRLHFDGEGQDLARSEQPSRVTFPSSPYLSRRLVILQCSGMDWLALPSSPIRVASGCGHCTSRRLEHLGSASFVKRSSSTEAGGSSIWSWEFGTGASRHLACGRYCQGSRRIEKAKREE</sequence>
<name>A0A1G4APL3_9PEZI</name>
<gene>
    <name evidence="2" type="ORF">CORC01_13679</name>
</gene>
<reference evidence="2 3" key="1">
    <citation type="submission" date="2016-09" db="EMBL/GenBank/DDBJ databases">
        <authorList>
            <person name="Capua I."/>
            <person name="De Benedictis P."/>
            <person name="Joannis T."/>
            <person name="Lombin L.H."/>
            <person name="Cattoli G."/>
        </authorList>
    </citation>
    <scope>NUCLEOTIDE SEQUENCE [LARGE SCALE GENOMIC DNA]</scope>
    <source>
        <strain evidence="2 3">IMI 309357</strain>
    </source>
</reference>
<accession>A0A1G4APL3</accession>
<evidence type="ECO:0000256" key="1">
    <source>
        <dbReference type="SAM" id="SignalP"/>
    </source>
</evidence>
<organism evidence="2 3">
    <name type="scientific">Colletotrichum orchidophilum</name>
    <dbReference type="NCBI Taxonomy" id="1209926"/>
    <lineage>
        <taxon>Eukaryota</taxon>
        <taxon>Fungi</taxon>
        <taxon>Dikarya</taxon>
        <taxon>Ascomycota</taxon>
        <taxon>Pezizomycotina</taxon>
        <taxon>Sordariomycetes</taxon>
        <taxon>Hypocreomycetidae</taxon>
        <taxon>Glomerellales</taxon>
        <taxon>Glomerellaceae</taxon>
        <taxon>Colletotrichum</taxon>
    </lineage>
</organism>
<keyword evidence="1" id="KW-0732">Signal</keyword>
<dbReference type="GeneID" id="34566805"/>
<evidence type="ECO:0000313" key="2">
    <source>
        <dbReference type="EMBL" id="OHE91025.1"/>
    </source>
</evidence>
<proteinExistence type="predicted"/>
<evidence type="ECO:0000313" key="3">
    <source>
        <dbReference type="Proteomes" id="UP000176998"/>
    </source>
</evidence>
<comment type="caution">
    <text evidence="2">The sequence shown here is derived from an EMBL/GenBank/DDBJ whole genome shotgun (WGS) entry which is preliminary data.</text>
</comment>
<feature type="chain" id="PRO_5009601960" description="Secreted protein" evidence="1">
    <location>
        <begin position="30"/>
        <end position="158"/>
    </location>
</feature>
<keyword evidence="3" id="KW-1185">Reference proteome</keyword>
<dbReference type="Proteomes" id="UP000176998">
    <property type="component" value="Unassembled WGS sequence"/>
</dbReference>
<evidence type="ECO:0008006" key="4">
    <source>
        <dbReference type="Google" id="ProtNLM"/>
    </source>
</evidence>
<dbReference type="EMBL" id="MJBS01000206">
    <property type="protein sequence ID" value="OHE91025.1"/>
    <property type="molecule type" value="Genomic_DNA"/>
</dbReference>
<protein>
    <recommendedName>
        <fullName evidence="4">Secreted protein</fullName>
    </recommendedName>
</protein>
<dbReference type="RefSeq" id="XP_022468199.1">
    <property type="nucleotide sequence ID" value="XM_022625295.1"/>
</dbReference>
<feature type="signal peptide" evidence="1">
    <location>
        <begin position="1"/>
        <end position="29"/>
    </location>
</feature>
<dbReference type="AlphaFoldDB" id="A0A1G4APL3"/>